<dbReference type="AlphaFoldDB" id="A0A162FFU9"/>
<sequence>MKRNPIDQFMKDPDNKAKLFVWITRTMIITTFLVTIGFIFFILFLLGVF</sequence>
<keyword evidence="3" id="KW-1185">Reference proteome</keyword>
<evidence type="ECO:0000313" key="3">
    <source>
        <dbReference type="Proteomes" id="UP000077428"/>
    </source>
</evidence>
<feature type="transmembrane region" description="Helical" evidence="1">
    <location>
        <begin position="20"/>
        <end position="46"/>
    </location>
</feature>
<proteinExistence type="predicted"/>
<gene>
    <name evidence="2" type="ORF">MBORA_11990</name>
</gene>
<keyword evidence="1" id="KW-0472">Membrane</keyword>
<keyword evidence="1" id="KW-1133">Transmembrane helix</keyword>
<accession>A0A162FFU9</accession>
<keyword evidence="1" id="KW-0812">Transmembrane</keyword>
<evidence type="ECO:0000256" key="1">
    <source>
        <dbReference type="SAM" id="Phobius"/>
    </source>
</evidence>
<dbReference type="RefSeq" id="WP_169805468.1">
    <property type="nucleotide sequence ID" value="NZ_CABMAB010000034.1"/>
</dbReference>
<comment type="caution">
    <text evidence="2">The sequence shown here is derived from an EMBL/GenBank/DDBJ whole genome shotgun (WGS) entry which is preliminary data.</text>
</comment>
<reference evidence="3" key="1">
    <citation type="journal article" date="2016" name="Genome Announc.">
        <title>Draft Genome Sequences of Methanobrevibacter curvatus DSM11111, Methanobrevibacter cuticularis DSM11139, Methanobrevibacter filiformis DSM11501, and Methanobrevibacter oralis DSM7256.</title>
        <authorList>
            <person name="Poehlein A."/>
            <person name="Seedorf H."/>
        </authorList>
    </citation>
    <scope>NUCLEOTIDE SEQUENCE [LARGE SCALE GENOMIC DNA]</scope>
    <source>
        <strain evidence="3">DSM 7256 / JCM 30027 / ZR</strain>
    </source>
</reference>
<organism evidence="2 3">
    <name type="scientific">Methanobrevibacter oralis</name>
    <dbReference type="NCBI Taxonomy" id="66851"/>
    <lineage>
        <taxon>Archaea</taxon>
        <taxon>Methanobacteriati</taxon>
        <taxon>Methanobacteriota</taxon>
        <taxon>Methanomada group</taxon>
        <taxon>Methanobacteria</taxon>
        <taxon>Methanobacteriales</taxon>
        <taxon>Methanobacteriaceae</taxon>
        <taxon>Methanobrevibacter</taxon>
    </lineage>
</organism>
<evidence type="ECO:0000313" key="2">
    <source>
        <dbReference type="EMBL" id="KZX12445.1"/>
    </source>
</evidence>
<dbReference type="STRING" id="66851.MBORA_11990"/>
<dbReference type="Proteomes" id="UP000077428">
    <property type="component" value="Unassembled WGS sequence"/>
</dbReference>
<protein>
    <submittedName>
        <fullName evidence="2">Uncharacterized protein</fullName>
    </submittedName>
</protein>
<name>A0A162FFU9_METOA</name>
<dbReference type="EMBL" id="LWMU01000070">
    <property type="protein sequence ID" value="KZX12445.1"/>
    <property type="molecule type" value="Genomic_DNA"/>
</dbReference>